<keyword evidence="3" id="KW-1185">Reference proteome</keyword>
<feature type="domain" description="NAD-dependent epimerase/dehydratase" evidence="1">
    <location>
        <begin position="4"/>
        <end position="214"/>
    </location>
</feature>
<protein>
    <submittedName>
        <fullName evidence="2">Epimerase</fullName>
    </submittedName>
</protein>
<dbReference type="PANTHER" id="PTHR12126:SF11">
    <property type="entry name" value="NADH DEHYDROGENASE [UBIQUINONE] 1 ALPHA SUBCOMPLEX SUBUNIT 9, MITOCHONDRIAL"/>
    <property type="match status" value="1"/>
</dbReference>
<dbReference type="PANTHER" id="PTHR12126">
    <property type="entry name" value="NADH-UBIQUINONE OXIDOREDUCTASE 39 KDA SUBUNIT-RELATED"/>
    <property type="match status" value="1"/>
</dbReference>
<gene>
    <name evidence="2" type="ORF">THII_1576</name>
</gene>
<evidence type="ECO:0000259" key="1">
    <source>
        <dbReference type="Pfam" id="PF01370"/>
    </source>
</evidence>
<reference evidence="2 3" key="1">
    <citation type="journal article" date="2014" name="ISME J.">
        <title>Ecophysiology of Thioploca ingrica as revealed by the complete genome sequence supplemented with proteomic evidence.</title>
        <authorList>
            <person name="Kojima H."/>
            <person name="Ogura Y."/>
            <person name="Yamamoto N."/>
            <person name="Togashi T."/>
            <person name="Mori H."/>
            <person name="Watanabe T."/>
            <person name="Nemoto F."/>
            <person name="Kurokawa K."/>
            <person name="Hayashi T."/>
            <person name="Fukui M."/>
        </authorList>
    </citation>
    <scope>NUCLEOTIDE SEQUENCE [LARGE SCALE GENOMIC DNA]</scope>
</reference>
<dbReference type="InterPro" id="IPR051207">
    <property type="entry name" value="ComplexI_NDUFA9_subunit"/>
</dbReference>
<dbReference type="InterPro" id="IPR001509">
    <property type="entry name" value="Epimerase_deHydtase"/>
</dbReference>
<dbReference type="AlphaFoldDB" id="A0A090ADE8"/>
<dbReference type="GO" id="GO:0044877">
    <property type="term" value="F:protein-containing complex binding"/>
    <property type="evidence" value="ECO:0007669"/>
    <property type="project" value="TreeGrafter"/>
</dbReference>
<dbReference type="EMBL" id="AP014633">
    <property type="protein sequence ID" value="BAP55873.1"/>
    <property type="molecule type" value="Genomic_DNA"/>
</dbReference>
<dbReference type="CDD" id="cd05271">
    <property type="entry name" value="NDUFA9_like_SDR_a"/>
    <property type="match status" value="1"/>
</dbReference>
<proteinExistence type="predicted"/>
<dbReference type="Proteomes" id="UP000031623">
    <property type="component" value="Chromosome"/>
</dbReference>
<dbReference type="STRING" id="40754.THII_1576"/>
<dbReference type="KEGG" id="tig:THII_1576"/>
<dbReference type="Pfam" id="PF01370">
    <property type="entry name" value="Epimerase"/>
    <property type="match status" value="1"/>
</dbReference>
<accession>A0A090ADE8</accession>
<organism evidence="2 3">
    <name type="scientific">Thioploca ingrica</name>
    <dbReference type="NCBI Taxonomy" id="40754"/>
    <lineage>
        <taxon>Bacteria</taxon>
        <taxon>Pseudomonadati</taxon>
        <taxon>Pseudomonadota</taxon>
        <taxon>Gammaproteobacteria</taxon>
        <taxon>Thiotrichales</taxon>
        <taxon>Thiotrichaceae</taxon>
        <taxon>Thioploca</taxon>
    </lineage>
</organism>
<dbReference type="SUPFAM" id="SSF51735">
    <property type="entry name" value="NAD(P)-binding Rossmann-fold domains"/>
    <property type="match status" value="1"/>
</dbReference>
<dbReference type="HOGENOM" id="CLU_007383_6_5_6"/>
<dbReference type="OrthoDB" id="9776313at2"/>
<dbReference type="InterPro" id="IPR036291">
    <property type="entry name" value="NAD(P)-bd_dom_sf"/>
</dbReference>
<dbReference type="Gene3D" id="3.40.50.720">
    <property type="entry name" value="NAD(P)-binding Rossmann-like Domain"/>
    <property type="match status" value="1"/>
</dbReference>
<evidence type="ECO:0000313" key="2">
    <source>
        <dbReference type="EMBL" id="BAP55873.1"/>
    </source>
</evidence>
<name>A0A090ADE8_9GAMM</name>
<sequence length="318" mass="35940">MRRVCLLGGTGFVGKHLAHRLLELGWTVRILTRRREQHRDLLVLPQLELISVNVYDQEQLNAQFAQCEVVINLIGILNEIGNDGAGFRKAHVELTQKIITACQQNQIQRLLHMSALNADAKQGTSHYLRTKGEAEDLVHAVPDLSVTSFRPSVIFGDDDSFFNRFARLLRLPSPIFLLPSGQTRFAPIWVNDVIEAMILTIDAAQHHGQRYNLCGPTVYTLQELVAYTAKLIGVNRKIISLGEQKSYPIARIMEFIPGKPYSIDNYHSSKLDSICGENNHLLQLGITPHTIETIMPQYFQATTVKSLYSSWRGQARRD</sequence>
<evidence type="ECO:0000313" key="3">
    <source>
        <dbReference type="Proteomes" id="UP000031623"/>
    </source>
</evidence>